<proteinExistence type="predicted"/>
<keyword evidence="1" id="KW-0812">Transmembrane</keyword>
<feature type="transmembrane region" description="Helical" evidence="1">
    <location>
        <begin position="47"/>
        <end position="64"/>
    </location>
</feature>
<dbReference type="EMBL" id="CP001357">
    <property type="protein sequence ID" value="ACN85103.1"/>
    <property type="molecule type" value="Genomic_DNA"/>
</dbReference>
<protein>
    <submittedName>
        <fullName evidence="2">Uncharacterized protein</fullName>
    </submittedName>
</protein>
<gene>
    <name evidence="2" type="ordered locus">BHWA1_02652</name>
</gene>
<name>A0A3B6VFF1_BRAHW</name>
<evidence type="ECO:0000313" key="2">
    <source>
        <dbReference type="EMBL" id="ACN85103.1"/>
    </source>
</evidence>
<dbReference type="STRING" id="565034.BHWA1_02652"/>
<dbReference type="AlphaFoldDB" id="A0A3B6VFF1"/>
<evidence type="ECO:0000256" key="1">
    <source>
        <dbReference type="SAM" id="Phobius"/>
    </source>
</evidence>
<keyword evidence="1" id="KW-1133">Transmembrane helix</keyword>
<keyword evidence="3" id="KW-1185">Reference proteome</keyword>
<reference evidence="2 3" key="1">
    <citation type="journal article" date="2009" name="PLoS ONE">
        <title>Genome sequence of the pathogenic intestinal spirochete Brachyspira hyodysenteriae reveals adaptations to its lifestyle in the porcine large intestine.</title>
        <authorList>
            <person name="Bellgard M.I."/>
            <person name="Wanchanthuek P."/>
            <person name="La T."/>
            <person name="Ryan K."/>
            <person name="Moolhuijzen P."/>
            <person name="Albertyn Z."/>
            <person name="Shaban B."/>
            <person name="Motro Y."/>
            <person name="Dunn D.S."/>
            <person name="Schibeci D."/>
            <person name="Hunter A."/>
            <person name="Barrero R."/>
            <person name="Phillips N.D."/>
            <person name="Hampson D.J."/>
        </authorList>
    </citation>
    <scope>NUCLEOTIDE SEQUENCE [LARGE SCALE GENOMIC DNA]</scope>
    <source>
        <strain evidence="3">ATCC 49526 / WA1</strain>
    </source>
</reference>
<organism evidence="2 3">
    <name type="scientific">Brachyspira hyodysenteriae (strain ATCC 49526 / WA1)</name>
    <dbReference type="NCBI Taxonomy" id="565034"/>
    <lineage>
        <taxon>Bacteria</taxon>
        <taxon>Pseudomonadati</taxon>
        <taxon>Spirochaetota</taxon>
        <taxon>Spirochaetia</taxon>
        <taxon>Brachyspirales</taxon>
        <taxon>Brachyspiraceae</taxon>
        <taxon>Brachyspira</taxon>
    </lineage>
</organism>
<keyword evidence="1" id="KW-0472">Membrane</keyword>
<dbReference type="Proteomes" id="UP000001803">
    <property type="component" value="Chromosome"/>
</dbReference>
<accession>A0A3B6VFF1</accession>
<evidence type="ECO:0000313" key="3">
    <source>
        <dbReference type="Proteomes" id="UP000001803"/>
    </source>
</evidence>
<dbReference type="KEGG" id="bhy:BHWA1_02652"/>
<sequence>MSLKLAIKDPPYEKYFFICKKLLQIIYYHNISKTNDNRLYNFLKINLVLKNIAVLLLYILLLYIY</sequence>